<dbReference type="RefSeq" id="WP_152825879.1">
    <property type="nucleotide sequence ID" value="NZ_WHUT02000005.1"/>
</dbReference>
<evidence type="ECO:0000256" key="2">
    <source>
        <dbReference type="ARBA" id="ARBA00023235"/>
    </source>
</evidence>
<evidence type="ECO:0000313" key="5">
    <source>
        <dbReference type="Proteomes" id="UP000484076"/>
    </source>
</evidence>
<dbReference type="PANTHER" id="PTHR10091:SF49">
    <property type="entry name" value="ALDOSE 1-EPIMERASE"/>
    <property type="match status" value="1"/>
</dbReference>
<dbReference type="AlphaFoldDB" id="A0A8X8H0C9"/>
<evidence type="ECO:0000256" key="1">
    <source>
        <dbReference type="ARBA" id="ARBA00006206"/>
    </source>
</evidence>
<evidence type="ECO:0000313" key="4">
    <source>
        <dbReference type="EMBL" id="NUB44635.1"/>
    </source>
</evidence>
<name>A0A8X8H0C9_9RHOB</name>
<keyword evidence="2" id="KW-0413">Isomerase</keyword>
<evidence type="ECO:0000256" key="3">
    <source>
        <dbReference type="ARBA" id="ARBA00023277"/>
    </source>
</evidence>
<dbReference type="Proteomes" id="UP000484076">
    <property type="component" value="Unassembled WGS sequence"/>
</dbReference>
<gene>
    <name evidence="4" type="ORF">GEU84_009595</name>
</gene>
<dbReference type="CDD" id="cd09019">
    <property type="entry name" value="galactose_mutarotase_like"/>
    <property type="match status" value="1"/>
</dbReference>
<reference evidence="4" key="1">
    <citation type="submission" date="2020-05" db="EMBL/GenBank/DDBJ databases">
        <title>Fertoebacter nigrum gen. nov., sp. nov., a new member of the family Rhodobacteraceae.</title>
        <authorList>
            <person name="Szuroczki S."/>
            <person name="Abbaszade G."/>
            <person name="Buni D."/>
            <person name="Schumann P."/>
            <person name="Toth E."/>
        </authorList>
    </citation>
    <scope>NUCLEOTIDE SEQUENCE</scope>
    <source>
        <strain evidence="4">RG-N-1a</strain>
    </source>
</reference>
<protein>
    <submittedName>
        <fullName evidence="4">Galactose mutarotase</fullName>
    </submittedName>
</protein>
<dbReference type="InterPro" id="IPR014718">
    <property type="entry name" value="GH-type_carb-bd"/>
</dbReference>
<sequence length="329" mass="35286">MADITTFGTASDRRDVQAMTLRAGDLTLRLLTWGSVLHDLRLAGADWPLTLGSPELAAYEGPMDYFGAIVGPVANRIGGAQAVIAGQLCRFPANEGTTLLHGGPTGTQKRHWELVAAGDDHATLRLTLPHGTDGFPGNRVITAHWRLEAPGRMLLDLTATSDAPTLMNLANHSYWNLDGGGTVAGHSLSVAADSYLPTENILPTGERRPVSGAFDLREARPFDLTAGYDHNFCLAPAPRALTEVAVLTGARGIRMRLATTEPGLQLYDGTFLTGGGFPGHDGAAYGKHEALALEPQRWPDAPNHPSFPPVTLEPGEIYRQSNVWTFERP</sequence>
<dbReference type="InterPro" id="IPR011013">
    <property type="entry name" value="Gal_mutarotase_sf_dom"/>
</dbReference>
<proteinExistence type="inferred from homology"/>
<dbReference type="Pfam" id="PF01263">
    <property type="entry name" value="Aldose_epim"/>
    <property type="match status" value="1"/>
</dbReference>
<dbReference type="InterPro" id="IPR047215">
    <property type="entry name" value="Galactose_mutarotase-like"/>
</dbReference>
<keyword evidence="5" id="KW-1185">Reference proteome</keyword>
<organism evidence="4 5">
    <name type="scientific">Fertoeibacter niger</name>
    <dbReference type="NCBI Taxonomy" id="2656921"/>
    <lineage>
        <taxon>Bacteria</taxon>
        <taxon>Pseudomonadati</taxon>
        <taxon>Pseudomonadota</taxon>
        <taxon>Alphaproteobacteria</taxon>
        <taxon>Rhodobacterales</taxon>
        <taxon>Paracoccaceae</taxon>
        <taxon>Fertoeibacter</taxon>
    </lineage>
</organism>
<dbReference type="GO" id="GO:0006006">
    <property type="term" value="P:glucose metabolic process"/>
    <property type="evidence" value="ECO:0007669"/>
    <property type="project" value="TreeGrafter"/>
</dbReference>
<keyword evidence="3" id="KW-0119">Carbohydrate metabolism</keyword>
<dbReference type="Gene3D" id="2.70.98.10">
    <property type="match status" value="1"/>
</dbReference>
<comment type="similarity">
    <text evidence="1">Belongs to the aldose epimerase family.</text>
</comment>
<accession>A0A8X8H0C9</accession>
<dbReference type="InterPro" id="IPR008183">
    <property type="entry name" value="Aldose_1/G6P_1-epimerase"/>
</dbReference>
<comment type="caution">
    <text evidence="4">The sequence shown here is derived from an EMBL/GenBank/DDBJ whole genome shotgun (WGS) entry which is preliminary data.</text>
</comment>
<dbReference type="PANTHER" id="PTHR10091">
    <property type="entry name" value="ALDOSE-1-EPIMERASE"/>
    <property type="match status" value="1"/>
</dbReference>
<dbReference type="GO" id="GO:0004034">
    <property type="term" value="F:aldose 1-epimerase activity"/>
    <property type="evidence" value="ECO:0007669"/>
    <property type="project" value="TreeGrafter"/>
</dbReference>
<dbReference type="EMBL" id="WHUT02000005">
    <property type="protein sequence ID" value="NUB44635.1"/>
    <property type="molecule type" value="Genomic_DNA"/>
</dbReference>
<dbReference type="SUPFAM" id="SSF74650">
    <property type="entry name" value="Galactose mutarotase-like"/>
    <property type="match status" value="1"/>
</dbReference>
<dbReference type="GO" id="GO:0033499">
    <property type="term" value="P:galactose catabolic process via UDP-galactose, Leloir pathway"/>
    <property type="evidence" value="ECO:0007669"/>
    <property type="project" value="TreeGrafter"/>
</dbReference>
<dbReference type="GO" id="GO:0030246">
    <property type="term" value="F:carbohydrate binding"/>
    <property type="evidence" value="ECO:0007669"/>
    <property type="project" value="InterPro"/>
</dbReference>